<feature type="binding site" evidence="10">
    <location>
        <position position="175"/>
    </location>
    <ligand>
        <name>S-adenosyl-L-methionine</name>
        <dbReference type="ChEBI" id="CHEBI:59789"/>
    </ligand>
</feature>
<dbReference type="InterPro" id="IPR038459">
    <property type="entry name" value="MT_TRM10-typ_sf"/>
</dbReference>
<comment type="catalytic activity">
    <reaction evidence="8">
        <text>guanosine(9) in tRNA + S-adenosyl-L-methionine = N(1)-methylguanosine(9) in tRNA + S-adenosyl-L-homocysteine + H(+)</text>
        <dbReference type="Rhea" id="RHEA:43156"/>
        <dbReference type="Rhea" id="RHEA-COMP:10367"/>
        <dbReference type="Rhea" id="RHEA-COMP:10368"/>
        <dbReference type="ChEBI" id="CHEBI:15378"/>
        <dbReference type="ChEBI" id="CHEBI:57856"/>
        <dbReference type="ChEBI" id="CHEBI:59789"/>
        <dbReference type="ChEBI" id="CHEBI:73542"/>
        <dbReference type="ChEBI" id="CHEBI:74269"/>
        <dbReference type="EC" id="2.1.1.221"/>
    </reaction>
</comment>
<feature type="binding site" evidence="10">
    <location>
        <position position="195"/>
    </location>
    <ligand>
        <name>S-adenosyl-L-methionine</name>
        <dbReference type="ChEBI" id="CHEBI:59789"/>
    </ligand>
</feature>
<dbReference type="GO" id="GO:0002939">
    <property type="term" value="P:tRNA N1-guanine methylation"/>
    <property type="evidence" value="ECO:0007669"/>
    <property type="project" value="TreeGrafter"/>
</dbReference>
<dbReference type="InterPro" id="IPR016653">
    <property type="entry name" value="TRM10/TRM10A"/>
</dbReference>
<feature type="domain" description="SAM-dependent MTase TRM10-type" evidence="12">
    <location>
        <begin position="78"/>
        <end position="268"/>
    </location>
</feature>
<evidence type="ECO:0000256" key="4">
    <source>
        <dbReference type="ARBA" id="ARBA00022679"/>
    </source>
</evidence>
<keyword evidence="14" id="KW-1185">Reference proteome</keyword>
<dbReference type="PIRSF" id="PIRSF016323">
    <property type="entry name" value="tRNA_m1G_mtfrase_met"/>
    <property type="match status" value="1"/>
</dbReference>
<dbReference type="PANTHER" id="PTHR13563:SF13">
    <property type="entry name" value="TRNA METHYLTRANSFERASE 10 HOMOLOG A"/>
    <property type="match status" value="1"/>
</dbReference>
<feature type="compositionally biased region" description="Low complexity" evidence="11">
    <location>
        <begin position="43"/>
        <end position="52"/>
    </location>
</feature>
<evidence type="ECO:0000256" key="11">
    <source>
        <dbReference type="SAM" id="MobiDB-lite"/>
    </source>
</evidence>
<dbReference type="InterPro" id="IPR028564">
    <property type="entry name" value="MT_TRM10-typ"/>
</dbReference>
<protein>
    <recommendedName>
        <fullName evidence="2">tRNA (guanine(9)-N1)-methyltransferase</fullName>
        <ecNumber evidence="1">2.1.1.221</ecNumber>
    </recommendedName>
    <alternativeName>
        <fullName evidence="7">tRNA methyltransferase 10</fullName>
    </alternativeName>
    <alternativeName>
        <fullName evidence="6">tRNA(m1G9)-methyltransferase</fullName>
    </alternativeName>
</protein>
<feature type="compositionally biased region" description="Acidic residues" evidence="11">
    <location>
        <begin position="282"/>
        <end position="314"/>
    </location>
</feature>
<evidence type="ECO:0000256" key="2">
    <source>
        <dbReference type="ARBA" id="ARBA00020451"/>
    </source>
</evidence>
<evidence type="ECO:0000256" key="7">
    <source>
        <dbReference type="ARBA" id="ARBA00032166"/>
    </source>
</evidence>
<accession>A0A507FIZ9</accession>
<evidence type="ECO:0000256" key="5">
    <source>
        <dbReference type="ARBA" id="ARBA00022691"/>
    </source>
</evidence>
<organism evidence="13 14">
    <name type="scientific">Chytriomyces confervae</name>
    <dbReference type="NCBI Taxonomy" id="246404"/>
    <lineage>
        <taxon>Eukaryota</taxon>
        <taxon>Fungi</taxon>
        <taxon>Fungi incertae sedis</taxon>
        <taxon>Chytridiomycota</taxon>
        <taxon>Chytridiomycota incertae sedis</taxon>
        <taxon>Chytridiomycetes</taxon>
        <taxon>Chytridiales</taxon>
        <taxon>Chytriomycetaceae</taxon>
        <taxon>Chytriomyces</taxon>
    </lineage>
</organism>
<dbReference type="GO" id="GO:0000049">
    <property type="term" value="F:tRNA binding"/>
    <property type="evidence" value="ECO:0007669"/>
    <property type="project" value="TreeGrafter"/>
</dbReference>
<dbReference type="EC" id="2.1.1.221" evidence="1"/>
<feature type="compositionally biased region" description="Low complexity" evidence="11">
    <location>
        <begin position="1"/>
        <end position="21"/>
    </location>
</feature>
<sequence>MEQASAVPEPIADAAPVAAASPPAPAEDAKPLSKNQQKKLAKAQKLVAMKAQRTAERKEKKKLKREANAERDYSSPKPKKQKIEQFPSSVRVVIDSDFADLMSEKEISSCMRQLTRCYAENRRAKTPVVLSACGVGKVMQDNLNMTQKDWRGWKMPIVETPLKEAIPDSSNVVYLTADSTTVLHELDETKAYVIGGIVDKNRYKNLCLNRANEAGLQTAQLPIGEYIKMNSRRVLTVNQVLEIMLKFLETKDWKEAFLQVIPQRKITPKVKKSKKGRKNQEGEEGQEEDEDEDGTDDGSEDDGEDEENGDDTEGVSDKNIKKDAENKEAPAAAKAVAEPELPK</sequence>
<dbReference type="GO" id="GO:0005634">
    <property type="term" value="C:nucleus"/>
    <property type="evidence" value="ECO:0007669"/>
    <property type="project" value="TreeGrafter"/>
</dbReference>
<dbReference type="FunFam" id="3.40.1280.30:FF:000001">
    <property type="entry name" value="tRNA methyltransferase 10 homolog A"/>
    <property type="match status" value="1"/>
</dbReference>
<feature type="binding site" evidence="10">
    <location>
        <position position="207"/>
    </location>
    <ligand>
        <name>S-adenosyl-L-methionine</name>
        <dbReference type="ChEBI" id="CHEBI:59789"/>
    </ligand>
</feature>
<keyword evidence="3" id="KW-0489">Methyltransferase</keyword>
<feature type="region of interest" description="Disordered" evidence="11">
    <location>
        <begin position="268"/>
        <end position="343"/>
    </location>
</feature>
<feature type="compositionally biased region" description="Basic residues" evidence="11">
    <location>
        <begin position="268"/>
        <end position="277"/>
    </location>
</feature>
<feature type="active site" description="Proton acceptor" evidence="9">
    <location>
        <position position="199"/>
    </location>
</feature>
<evidence type="ECO:0000256" key="3">
    <source>
        <dbReference type="ARBA" id="ARBA00022603"/>
    </source>
</evidence>
<reference evidence="13 14" key="1">
    <citation type="journal article" date="2019" name="Sci. Rep.">
        <title>Comparative genomics of chytrid fungi reveal insights into the obligate biotrophic and pathogenic lifestyle of Synchytrium endobioticum.</title>
        <authorList>
            <person name="van de Vossenberg B.T.L.H."/>
            <person name="Warris S."/>
            <person name="Nguyen H.D.T."/>
            <person name="van Gent-Pelzer M.P.E."/>
            <person name="Joly D.L."/>
            <person name="van de Geest H.C."/>
            <person name="Bonants P.J.M."/>
            <person name="Smith D.S."/>
            <person name="Levesque C.A."/>
            <person name="van der Lee T.A.J."/>
        </authorList>
    </citation>
    <scope>NUCLEOTIDE SEQUENCE [LARGE SCALE GENOMIC DNA]</scope>
    <source>
        <strain evidence="13 14">CBS 675.73</strain>
    </source>
</reference>
<dbReference type="PANTHER" id="PTHR13563">
    <property type="entry name" value="TRNA (GUANINE-9-) METHYLTRANSFERASE"/>
    <property type="match status" value="1"/>
</dbReference>
<evidence type="ECO:0000256" key="8">
    <source>
        <dbReference type="ARBA" id="ARBA00048434"/>
    </source>
</evidence>
<dbReference type="OrthoDB" id="278300at2759"/>
<feature type="compositionally biased region" description="Basic and acidic residues" evidence="11">
    <location>
        <begin position="65"/>
        <end position="74"/>
    </location>
</feature>
<dbReference type="PROSITE" id="PS51675">
    <property type="entry name" value="SAM_MT_TRM10"/>
    <property type="match status" value="1"/>
</dbReference>
<keyword evidence="4" id="KW-0808">Transferase</keyword>
<evidence type="ECO:0000313" key="13">
    <source>
        <dbReference type="EMBL" id="TPX76192.1"/>
    </source>
</evidence>
<evidence type="ECO:0000256" key="6">
    <source>
        <dbReference type="ARBA" id="ARBA00031792"/>
    </source>
</evidence>
<keyword evidence="5" id="KW-0949">S-adenosyl-L-methionine</keyword>
<evidence type="ECO:0000256" key="9">
    <source>
        <dbReference type="PIRSR" id="PIRSR016323-1"/>
    </source>
</evidence>
<evidence type="ECO:0000256" key="1">
    <source>
        <dbReference type="ARBA" id="ARBA00012797"/>
    </source>
</evidence>
<gene>
    <name evidence="13" type="ORF">CcCBS67573_g02542</name>
</gene>
<name>A0A507FIZ9_9FUNG</name>
<dbReference type="Gene3D" id="3.40.1280.30">
    <property type="match status" value="1"/>
</dbReference>
<feature type="compositionally biased region" description="Basic and acidic residues" evidence="11">
    <location>
        <begin position="315"/>
        <end position="328"/>
    </location>
</feature>
<dbReference type="STRING" id="246404.A0A507FIZ9"/>
<comment type="caution">
    <text evidence="13">The sequence shown here is derived from an EMBL/GenBank/DDBJ whole genome shotgun (WGS) entry which is preliminary data.</text>
</comment>
<evidence type="ECO:0000313" key="14">
    <source>
        <dbReference type="Proteomes" id="UP000320333"/>
    </source>
</evidence>
<feature type="binding site" evidence="10">
    <location>
        <position position="221"/>
    </location>
    <ligand>
        <name>S-adenosyl-L-methionine</name>
        <dbReference type="ChEBI" id="CHEBI:59789"/>
    </ligand>
</feature>
<evidence type="ECO:0000259" key="12">
    <source>
        <dbReference type="PROSITE" id="PS51675"/>
    </source>
</evidence>
<feature type="region of interest" description="Disordered" evidence="11">
    <location>
        <begin position="1"/>
        <end position="84"/>
    </location>
</feature>
<dbReference type="AlphaFoldDB" id="A0A507FIZ9"/>
<dbReference type="EMBL" id="QEAP01000054">
    <property type="protein sequence ID" value="TPX76192.1"/>
    <property type="molecule type" value="Genomic_DNA"/>
</dbReference>
<proteinExistence type="predicted"/>
<dbReference type="Proteomes" id="UP000320333">
    <property type="component" value="Unassembled WGS sequence"/>
</dbReference>
<evidence type="ECO:0000256" key="10">
    <source>
        <dbReference type="PIRSR" id="PIRSR016323-2"/>
    </source>
</evidence>
<dbReference type="InterPro" id="IPR007356">
    <property type="entry name" value="tRNA_m1G_MeTrfase_euk"/>
</dbReference>
<dbReference type="GO" id="GO:0052905">
    <property type="term" value="F:tRNA (guanosine(9)-N1)-methyltransferase activity"/>
    <property type="evidence" value="ECO:0007669"/>
    <property type="project" value="UniProtKB-EC"/>
</dbReference>
<feature type="compositionally biased region" description="Low complexity" evidence="11">
    <location>
        <begin position="329"/>
        <end position="343"/>
    </location>
</feature>